<sequence length="147" mass="16887">MGHASELAQALRLLARLSYIFGDSDEAVPQEHRAALMSQRCTGLVMHLPLNILTLPTLLSNLYISAAVRLLYRTRYMLLIPHGENHPLMAQSDEAVIHWSDSRIMILTFSKVSRGRDYDKYSFESLDKALYEDIHGLLLFDSLWRRI</sequence>
<comment type="caution">
    <text evidence="2">The sequence shown here is derived from an EMBL/GenBank/DDBJ whole genome shotgun (WGS) entry which is preliminary data.</text>
</comment>
<keyword evidence="1" id="KW-0472">Membrane</keyword>
<evidence type="ECO:0000313" key="3">
    <source>
        <dbReference type="Proteomes" id="UP001176961"/>
    </source>
</evidence>
<keyword evidence="1" id="KW-1133">Transmembrane helix</keyword>
<dbReference type="AlphaFoldDB" id="A0AA36GNL3"/>
<dbReference type="EMBL" id="CATQJL010000112">
    <property type="protein sequence ID" value="CAJ0595358.1"/>
    <property type="molecule type" value="Genomic_DNA"/>
</dbReference>
<protein>
    <submittedName>
        <fullName evidence="2">Uncharacterized protein</fullName>
    </submittedName>
</protein>
<accession>A0AA36GNL3</accession>
<reference evidence="2" key="1">
    <citation type="submission" date="2023-07" db="EMBL/GenBank/DDBJ databases">
        <authorList>
            <consortium name="CYATHOMIX"/>
        </authorList>
    </citation>
    <scope>NUCLEOTIDE SEQUENCE</scope>
    <source>
        <strain evidence="2">N/A</strain>
    </source>
</reference>
<keyword evidence="3" id="KW-1185">Reference proteome</keyword>
<evidence type="ECO:0000313" key="2">
    <source>
        <dbReference type="EMBL" id="CAJ0595358.1"/>
    </source>
</evidence>
<name>A0AA36GNL3_CYLNA</name>
<proteinExistence type="predicted"/>
<dbReference type="Proteomes" id="UP001176961">
    <property type="component" value="Unassembled WGS sequence"/>
</dbReference>
<evidence type="ECO:0000256" key="1">
    <source>
        <dbReference type="SAM" id="Phobius"/>
    </source>
</evidence>
<feature type="transmembrane region" description="Helical" evidence="1">
    <location>
        <begin position="52"/>
        <end position="72"/>
    </location>
</feature>
<gene>
    <name evidence="2" type="ORF">CYNAS_LOCUS7341</name>
</gene>
<organism evidence="2 3">
    <name type="scientific">Cylicocyclus nassatus</name>
    <name type="common">Nematode worm</name>
    <dbReference type="NCBI Taxonomy" id="53992"/>
    <lineage>
        <taxon>Eukaryota</taxon>
        <taxon>Metazoa</taxon>
        <taxon>Ecdysozoa</taxon>
        <taxon>Nematoda</taxon>
        <taxon>Chromadorea</taxon>
        <taxon>Rhabditida</taxon>
        <taxon>Rhabditina</taxon>
        <taxon>Rhabditomorpha</taxon>
        <taxon>Strongyloidea</taxon>
        <taxon>Strongylidae</taxon>
        <taxon>Cylicocyclus</taxon>
    </lineage>
</organism>
<keyword evidence="1" id="KW-0812">Transmembrane</keyword>